<evidence type="ECO:0008006" key="4">
    <source>
        <dbReference type="Google" id="ProtNLM"/>
    </source>
</evidence>
<dbReference type="OrthoDB" id="6381819at2759"/>
<dbReference type="Proteomes" id="UP001154114">
    <property type="component" value="Chromosome 16"/>
</dbReference>
<dbReference type="EMBL" id="LR824019">
    <property type="protein sequence ID" value="CAD0202366.1"/>
    <property type="molecule type" value="Genomic_DNA"/>
</dbReference>
<keyword evidence="3" id="KW-1185">Reference proteome</keyword>
<protein>
    <recommendedName>
        <fullName evidence="4">Spaetzle domain-containing protein</fullName>
    </recommendedName>
</protein>
<evidence type="ECO:0000256" key="1">
    <source>
        <dbReference type="SAM" id="MobiDB-lite"/>
    </source>
</evidence>
<feature type="region of interest" description="Disordered" evidence="1">
    <location>
        <begin position="212"/>
        <end position="237"/>
    </location>
</feature>
<dbReference type="AlphaFoldDB" id="A0A9N8L2C0"/>
<feature type="compositionally biased region" description="Basic residues" evidence="1">
    <location>
        <begin position="213"/>
        <end position="229"/>
    </location>
</feature>
<dbReference type="InterPro" id="IPR029034">
    <property type="entry name" value="Cystine-knot_cytokine"/>
</dbReference>
<name>A0A9N8L2C0_CHRIL</name>
<proteinExistence type="predicted"/>
<dbReference type="Gene3D" id="2.10.90.10">
    <property type="entry name" value="Cystine-knot cytokines"/>
    <property type="match status" value="1"/>
</dbReference>
<accession>A0A9N8L2C0</accession>
<evidence type="ECO:0000313" key="3">
    <source>
        <dbReference type="Proteomes" id="UP001154114"/>
    </source>
</evidence>
<gene>
    <name evidence="2" type="ORF">CINC_LOCUS4029</name>
</gene>
<dbReference type="SUPFAM" id="SSF57501">
    <property type="entry name" value="Cystine-knot cytokines"/>
    <property type="match status" value="1"/>
</dbReference>
<sequence>MELSYVKLSVSINNIIPLKRIIARSLNPGLSVLCGAVADAGDVIANVSRVRRAPQPHYSHRVLNDEELDMTAWKRSHWRDMQSILRREGGQKEGVQCCPSVLEMVTKKGGRTPTGLYVELYEDGENQQRLFEVSCAPNVVDKPCRFVDARLYNESRCIQKYSYSYALVRYLHSAATETPQPRTEGHFSVPGSGGWSMDYVRVRAGCECQIKPKSNKPARRRHKQRKRNRRVVENDET</sequence>
<organism evidence="2 3">
    <name type="scientific">Chrysodeixis includens</name>
    <name type="common">Soybean looper</name>
    <name type="synonym">Pseudoplusia includens</name>
    <dbReference type="NCBI Taxonomy" id="689277"/>
    <lineage>
        <taxon>Eukaryota</taxon>
        <taxon>Metazoa</taxon>
        <taxon>Ecdysozoa</taxon>
        <taxon>Arthropoda</taxon>
        <taxon>Hexapoda</taxon>
        <taxon>Insecta</taxon>
        <taxon>Pterygota</taxon>
        <taxon>Neoptera</taxon>
        <taxon>Endopterygota</taxon>
        <taxon>Lepidoptera</taxon>
        <taxon>Glossata</taxon>
        <taxon>Ditrysia</taxon>
        <taxon>Noctuoidea</taxon>
        <taxon>Noctuidae</taxon>
        <taxon>Plusiinae</taxon>
        <taxon>Chrysodeixis</taxon>
    </lineage>
</organism>
<reference evidence="2" key="1">
    <citation type="submission" date="2021-12" db="EMBL/GenBank/DDBJ databases">
        <authorList>
            <person name="King R."/>
        </authorList>
    </citation>
    <scope>NUCLEOTIDE SEQUENCE</scope>
</reference>
<evidence type="ECO:0000313" key="2">
    <source>
        <dbReference type="EMBL" id="CAD0202366.1"/>
    </source>
</evidence>